<dbReference type="PROSITE" id="PS00627">
    <property type="entry name" value="GHMP_KINASES_ATP"/>
    <property type="match status" value="1"/>
</dbReference>
<evidence type="ECO:0000256" key="19">
    <source>
        <dbReference type="ARBA" id="ARBA00023098"/>
    </source>
</evidence>
<dbReference type="Pfam" id="PF08544">
    <property type="entry name" value="GHMP_kinases_C"/>
    <property type="match status" value="1"/>
</dbReference>
<dbReference type="Gene3D" id="3.30.230.10">
    <property type="match status" value="1"/>
</dbReference>
<keyword evidence="11" id="KW-0479">Metal-binding</keyword>
<dbReference type="InterPro" id="IPR013750">
    <property type="entry name" value="GHMP_kinase_C_dom"/>
</dbReference>
<comment type="catalytic activity">
    <reaction evidence="29">
        <text>an S-substituted L-cysteine + H2O = a thiol + pyruvate + NH4(+)</text>
        <dbReference type="Rhea" id="RHEA:18121"/>
        <dbReference type="ChEBI" id="CHEBI:15361"/>
        <dbReference type="ChEBI" id="CHEBI:15377"/>
        <dbReference type="ChEBI" id="CHEBI:28938"/>
        <dbReference type="ChEBI" id="CHEBI:29256"/>
        <dbReference type="ChEBI" id="CHEBI:58717"/>
        <dbReference type="EC" id="4.4.1.13"/>
    </reaction>
</comment>
<dbReference type="GO" id="GO:0071266">
    <property type="term" value="P:'de novo' L-methionine biosynthetic process"/>
    <property type="evidence" value="ECO:0007669"/>
    <property type="project" value="InterPro"/>
</dbReference>
<evidence type="ECO:0000256" key="4">
    <source>
        <dbReference type="ARBA" id="ARBA00009077"/>
    </source>
</evidence>
<evidence type="ECO:0000256" key="14">
    <source>
        <dbReference type="ARBA" id="ARBA00022840"/>
    </source>
</evidence>
<dbReference type="Pfam" id="PF00288">
    <property type="entry name" value="GHMP_kinases_N"/>
    <property type="match status" value="1"/>
</dbReference>
<dbReference type="NCBIfam" id="TIGR01329">
    <property type="entry name" value="cysta_beta_ly_E"/>
    <property type="match status" value="1"/>
</dbReference>
<evidence type="ECO:0000256" key="7">
    <source>
        <dbReference type="ARBA" id="ARBA00022490"/>
    </source>
</evidence>
<dbReference type="UniPathway" id="UPA00057">
    <property type="reaction ID" value="UER00098"/>
</dbReference>
<dbReference type="PANTHER" id="PTHR11808">
    <property type="entry name" value="TRANS-SULFURATION ENZYME FAMILY MEMBER"/>
    <property type="match status" value="1"/>
</dbReference>
<evidence type="ECO:0000256" key="29">
    <source>
        <dbReference type="ARBA" id="ARBA00047625"/>
    </source>
</evidence>
<evidence type="ECO:0000256" key="15">
    <source>
        <dbReference type="ARBA" id="ARBA00022842"/>
    </source>
</evidence>
<dbReference type="FunFam" id="3.30.230.10:FF:000027">
    <property type="entry name" value="Mevalonate kinase"/>
    <property type="match status" value="1"/>
</dbReference>
<dbReference type="FunFam" id="3.90.1150.10:FF:000013">
    <property type="entry name" value="Cystathionine beta-lyase"/>
    <property type="match status" value="1"/>
</dbReference>
<dbReference type="SUPFAM" id="SSF53383">
    <property type="entry name" value="PLP-dependent transferases"/>
    <property type="match status" value="1"/>
</dbReference>
<dbReference type="GO" id="GO:0030170">
    <property type="term" value="F:pyridoxal phosphate binding"/>
    <property type="evidence" value="ECO:0007669"/>
    <property type="project" value="InterPro"/>
</dbReference>
<sequence length="926" mass="97900">MTTPSTPGDSSLATSVYSLPAKSPTEAEQYKARAANWRFSTLCASVDTKDQYGASSTPIYQTATFKGVDGQYDYTRSGNPTRGGLENHLARLYGATQAFALSTGMTCLDTILRLVKPGETVLAGDDLYGGTNRLLTYLGTHGGVNVIHADTTRIEALRPYLQPGNKVKMVLLESPTNPLLKIADLQGISDEVKAASPNALIVVDNTMMSPYLQRPLELGADIVYDSGTKYLSGHHDLMAGIIAAKRTDVCKDIAFLINSVGSGLAPFDSFLLLRGVKTMSLRMDRQMATAQLVANYLDSLGFLVHYPGLKSHPKRDIHWKQATGAGAVLSFVTGDKALSERIVGGARLWGISVSFGAVNSLISMPCLMSHASISAAVRAERGLPENLIRLCVGIEDPRDLMDDLEHSLLSAGAITPNLSYSPLSHARSAELYATDPEAWILERAKGFKRPSDHASAIDKLVTGVKKGLGFTSATESERKTIEQDIVVSAPGKVILFGEHAVVHGVTAVASSVNLRCFAVQSPRSDGKVGLEVPDIGVELEWDISKLPWNLLPVHSNAHRHVADKDLDPALLQAVEGVVNAHVEVGKTGIGACVAFLYLYMVMAGGEADAPAVTFTAKSNLPISAGLGSSAAYSTCVASALLLAHSHITQPEHGQPRLSESDTNIVDGWAFLAEKVLHGNPSGIDNAVSVRGGAVAFTRSVGGRQGGLNGLHGFSSIRLLLTNTLVPRDTKSLVAGVSAKRLAEPHVVDPILDAIQSISDEASTLLSGQTRVERKELVGRLEALITENHGHLVNLGVSHPSLEMIVAATAAEPFGLATKLTGAGGGGCAVTLIPDDFPQSSLDSLITTLQAQGFQPHLTSVGGPGLGIHAQPSSSSRSSTRAAQKEDAIPNSEEGEGMVVPKRAGLREAGTEDLQAWSDRLGGWVHT</sequence>
<evidence type="ECO:0000256" key="2">
    <source>
        <dbReference type="ARBA" id="ARBA00004496"/>
    </source>
</evidence>
<dbReference type="EC" id="4.4.1.13" evidence="6"/>
<keyword evidence="16" id="KW-0663">Pyridoxal phosphate</keyword>
<evidence type="ECO:0000256" key="27">
    <source>
        <dbReference type="ARBA" id="ARBA00047213"/>
    </source>
</evidence>
<dbReference type="NCBIfam" id="TIGR00549">
    <property type="entry name" value="mevalon_kin"/>
    <property type="match status" value="1"/>
</dbReference>
<dbReference type="InterPro" id="IPR006205">
    <property type="entry name" value="Mev_gal_kin"/>
</dbReference>
<accession>A0A1B9GYN1</accession>
<dbReference type="AlphaFoldDB" id="A0A1B9GYN1"/>
<evidence type="ECO:0000256" key="32">
    <source>
        <dbReference type="SAM" id="MobiDB-lite"/>
    </source>
</evidence>
<evidence type="ECO:0000256" key="6">
    <source>
        <dbReference type="ARBA" id="ARBA00012224"/>
    </source>
</evidence>
<evidence type="ECO:0000256" key="1">
    <source>
        <dbReference type="ARBA" id="ARBA00001933"/>
    </source>
</evidence>
<evidence type="ECO:0000256" key="13">
    <source>
        <dbReference type="ARBA" id="ARBA00022777"/>
    </source>
</evidence>
<keyword evidence="22" id="KW-0753">Steroid metabolism</keyword>
<keyword evidence="12" id="KW-0547">Nucleotide-binding</keyword>
<evidence type="ECO:0000256" key="17">
    <source>
        <dbReference type="ARBA" id="ARBA00022955"/>
    </source>
</evidence>
<evidence type="ECO:0000256" key="31">
    <source>
        <dbReference type="ARBA" id="ARBA00084043"/>
    </source>
</evidence>
<dbReference type="EC" id="2.7.1.36" evidence="5"/>
<dbReference type="GO" id="GO:0019287">
    <property type="term" value="P:isopentenyl diphosphate biosynthetic process, mevalonate pathway"/>
    <property type="evidence" value="ECO:0007669"/>
    <property type="project" value="UniProtKB-UniPathway"/>
</dbReference>
<feature type="domain" description="GHMP kinase C-terminal" evidence="34">
    <location>
        <begin position="777"/>
        <end position="835"/>
    </location>
</feature>
<comment type="catalytic activity">
    <reaction evidence="28">
        <text>L,L-cystathionine + H2O = L-homocysteine + pyruvate + NH4(+)</text>
        <dbReference type="Rhea" id="RHEA:13965"/>
        <dbReference type="ChEBI" id="CHEBI:15361"/>
        <dbReference type="ChEBI" id="CHEBI:15377"/>
        <dbReference type="ChEBI" id="CHEBI:28938"/>
        <dbReference type="ChEBI" id="CHEBI:58161"/>
        <dbReference type="ChEBI" id="CHEBI:58199"/>
    </reaction>
</comment>
<evidence type="ECO:0000313" key="36">
    <source>
        <dbReference type="Proteomes" id="UP000092666"/>
    </source>
</evidence>
<dbReference type="Gene3D" id="3.40.640.10">
    <property type="entry name" value="Type I PLP-dependent aspartate aminotransferase-like (Major domain)"/>
    <property type="match status" value="1"/>
</dbReference>
<evidence type="ECO:0000256" key="23">
    <source>
        <dbReference type="ARBA" id="ARBA00023239"/>
    </source>
</evidence>
<reference evidence="36" key="2">
    <citation type="submission" date="2013-12" db="EMBL/GenBank/DDBJ databases">
        <title>Evolution of pathogenesis and genome organization in the Tremellales.</title>
        <authorList>
            <person name="Cuomo C."/>
            <person name="Litvintseva A."/>
            <person name="Heitman J."/>
            <person name="Chen Y."/>
            <person name="Sun S."/>
            <person name="Springer D."/>
            <person name="Dromer F."/>
            <person name="Young S."/>
            <person name="Zeng Q."/>
            <person name="Chapman S."/>
            <person name="Gujja S."/>
            <person name="Saif S."/>
            <person name="Birren B."/>
        </authorList>
    </citation>
    <scope>NUCLEOTIDE SEQUENCE [LARGE SCALE GENOMIC DNA]</scope>
    <source>
        <strain evidence="36">BCC8398</strain>
    </source>
</reference>
<dbReference type="PROSITE" id="PS00868">
    <property type="entry name" value="CYS_MET_METAB_PP"/>
    <property type="match status" value="1"/>
</dbReference>
<evidence type="ECO:0000256" key="20">
    <source>
        <dbReference type="ARBA" id="ARBA00023166"/>
    </source>
</evidence>
<dbReference type="Pfam" id="PF01053">
    <property type="entry name" value="Cys_Met_Meta_PP"/>
    <property type="match status" value="1"/>
</dbReference>
<evidence type="ECO:0000256" key="9">
    <source>
        <dbReference type="ARBA" id="ARBA00022605"/>
    </source>
</evidence>
<dbReference type="InterPro" id="IPR020568">
    <property type="entry name" value="Ribosomal_Su5_D2-typ_SF"/>
</dbReference>
<dbReference type="GO" id="GO:0016126">
    <property type="term" value="P:sterol biosynthetic process"/>
    <property type="evidence" value="ECO:0007669"/>
    <property type="project" value="UniProtKB-KW"/>
</dbReference>
<name>A0A1B9GYN1_9TREE</name>
<dbReference type="InterPro" id="IPR014721">
    <property type="entry name" value="Ribsml_uS5_D2-typ_fold_subgr"/>
</dbReference>
<evidence type="ECO:0000256" key="3">
    <source>
        <dbReference type="ARBA" id="ARBA00006495"/>
    </source>
</evidence>
<keyword evidence="7" id="KW-0963">Cytoplasm</keyword>
<dbReference type="FunFam" id="3.30.70.890:FF:000003">
    <property type="entry name" value="Mevalonate kinase"/>
    <property type="match status" value="1"/>
</dbReference>
<keyword evidence="23 35" id="KW-0456">Lyase</keyword>
<evidence type="ECO:0000256" key="12">
    <source>
        <dbReference type="ARBA" id="ARBA00022741"/>
    </source>
</evidence>
<evidence type="ECO:0000256" key="24">
    <source>
        <dbReference type="ARBA" id="ARBA00029310"/>
    </source>
</evidence>
<keyword evidence="19" id="KW-0443">Lipid metabolism</keyword>
<dbReference type="FunFam" id="3.40.640.10:FF:000009">
    <property type="entry name" value="Cystathionine gamma-synthase homolog"/>
    <property type="match status" value="1"/>
</dbReference>
<comment type="subcellular location">
    <subcellularLocation>
        <location evidence="2">Cytoplasm</location>
    </subcellularLocation>
</comment>
<evidence type="ECO:0000256" key="25">
    <source>
        <dbReference type="ARBA" id="ARBA00029438"/>
    </source>
</evidence>
<evidence type="ECO:0000256" key="28">
    <source>
        <dbReference type="ARBA" id="ARBA00047517"/>
    </source>
</evidence>
<dbReference type="InterPro" id="IPR006203">
    <property type="entry name" value="GHMP_knse_ATP-bd_CS"/>
</dbReference>
<comment type="pathway">
    <text evidence="26">Amino-acid biosynthesis; L-methionine biosynthesis via de novo pathway; L-homocysteine from L-cystathionine: step 1/1.</text>
</comment>
<keyword evidence="10" id="KW-0808">Transferase</keyword>
<dbReference type="GO" id="GO:0004496">
    <property type="term" value="F:mevalonate kinase activity"/>
    <property type="evidence" value="ECO:0007669"/>
    <property type="project" value="UniProtKB-EC"/>
</dbReference>
<proteinExistence type="inferred from homology"/>
<evidence type="ECO:0000256" key="30">
    <source>
        <dbReference type="ARBA" id="ARBA00072331"/>
    </source>
</evidence>
<protein>
    <recommendedName>
        <fullName evidence="30">Cystathionine beta-lyase</fullName>
        <ecNumber evidence="5">2.7.1.36</ecNumber>
        <ecNumber evidence="6">4.4.1.13</ecNumber>
    </recommendedName>
    <alternativeName>
        <fullName evidence="27">Cysteine-S-conjugate beta-lyase</fullName>
    </alternativeName>
    <alternativeName>
        <fullName evidence="31">Ergosterol biosynthesis protein 12</fullName>
    </alternativeName>
</protein>
<evidence type="ECO:0000256" key="21">
    <source>
        <dbReference type="ARBA" id="ARBA00023167"/>
    </source>
</evidence>
<evidence type="ECO:0000256" key="11">
    <source>
        <dbReference type="ARBA" id="ARBA00022723"/>
    </source>
</evidence>
<comment type="similarity">
    <text evidence="4">Belongs to the trans-sulfuration enzymes family.</text>
</comment>
<dbReference type="InterPro" id="IPR006238">
    <property type="entry name" value="Cys_b_lyase_euk"/>
</dbReference>
<gene>
    <name evidence="35" type="ORF">I316_01995</name>
</gene>
<comment type="pathway">
    <text evidence="25">Isoprenoid biosynthesis; isopentenyl diphosphate biosynthesis via mevalonate pathway; isopentenyl diphosphate from (R)-mevalonate: step 1/3.</text>
</comment>
<dbReference type="SUPFAM" id="SSF55060">
    <property type="entry name" value="GHMP Kinase, C-terminal domain"/>
    <property type="match status" value="1"/>
</dbReference>
<dbReference type="PRINTS" id="PR00959">
    <property type="entry name" value="MEVGALKINASE"/>
</dbReference>
<dbReference type="STRING" id="1296120.A0A1B9GYN1"/>
<keyword evidence="14" id="KW-0067">ATP-binding</keyword>
<dbReference type="InterPro" id="IPR006204">
    <property type="entry name" value="GHMP_kinase_N_dom"/>
</dbReference>
<keyword evidence="21" id="KW-0486">Methionine biosynthesis</keyword>
<dbReference type="Gene3D" id="3.30.70.890">
    <property type="entry name" value="GHMP kinase, C-terminal domain"/>
    <property type="match status" value="1"/>
</dbReference>
<evidence type="ECO:0000256" key="16">
    <source>
        <dbReference type="ARBA" id="ARBA00022898"/>
    </source>
</evidence>
<dbReference type="GO" id="GO:0019346">
    <property type="term" value="P:transsulfuration"/>
    <property type="evidence" value="ECO:0007669"/>
    <property type="project" value="InterPro"/>
</dbReference>
<dbReference type="InterPro" id="IPR015424">
    <property type="entry name" value="PyrdxlP-dep_Trfase"/>
</dbReference>
<evidence type="ECO:0000256" key="22">
    <source>
        <dbReference type="ARBA" id="ARBA00023221"/>
    </source>
</evidence>
<organism evidence="35 36">
    <name type="scientific">Kwoniella heveanensis BCC8398</name>
    <dbReference type="NCBI Taxonomy" id="1296120"/>
    <lineage>
        <taxon>Eukaryota</taxon>
        <taxon>Fungi</taxon>
        <taxon>Dikarya</taxon>
        <taxon>Basidiomycota</taxon>
        <taxon>Agaricomycotina</taxon>
        <taxon>Tremellomycetes</taxon>
        <taxon>Tremellales</taxon>
        <taxon>Cryptococcaceae</taxon>
        <taxon>Kwoniella</taxon>
    </lineage>
</organism>
<dbReference type="GO" id="GO:0046872">
    <property type="term" value="F:metal ion binding"/>
    <property type="evidence" value="ECO:0007669"/>
    <property type="project" value="UniProtKB-KW"/>
</dbReference>
<evidence type="ECO:0000259" key="33">
    <source>
        <dbReference type="Pfam" id="PF00288"/>
    </source>
</evidence>
<dbReference type="PANTHER" id="PTHR11808:SF50">
    <property type="entry name" value="CYSTATHIONINE BETA-LYASE"/>
    <property type="match status" value="1"/>
</dbReference>
<keyword evidence="15" id="KW-0460">Magnesium</keyword>
<evidence type="ECO:0000256" key="18">
    <source>
        <dbReference type="ARBA" id="ARBA00023011"/>
    </source>
</evidence>
<dbReference type="InterPro" id="IPR000277">
    <property type="entry name" value="Cys/Met-Metab_PyrdxlP-dep_enz"/>
</dbReference>
<comment type="catalytic activity">
    <reaction evidence="24">
        <text>(R)-mevalonate + ATP = (R)-5-phosphomevalonate + ADP + H(+)</text>
        <dbReference type="Rhea" id="RHEA:17065"/>
        <dbReference type="ChEBI" id="CHEBI:15378"/>
        <dbReference type="ChEBI" id="CHEBI:30616"/>
        <dbReference type="ChEBI" id="CHEBI:36464"/>
        <dbReference type="ChEBI" id="CHEBI:58146"/>
        <dbReference type="ChEBI" id="CHEBI:456216"/>
        <dbReference type="EC" id="2.7.1.36"/>
    </reaction>
    <physiologicalReaction direction="left-to-right" evidence="24">
        <dbReference type="Rhea" id="RHEA:17066"/>
    </physiologicalReaction>
</comment>
<keyword evidence="18" id="KW-0756">Sterol biosynthesis</keyword>
<dbReference type="InterPro" id="IPR036554">
    <property type="entry name" value="GHMP_kinase_C_sf"/>
</dbReference>
<dbReference type="GO" id="GO:0047804">
    <property type="term" value="F:cysteine-S-conjugate beta-lyase activity"/>
    <property type="evidence" value="ECO:0007669"/>
    <property type="project" value="UniProtKB-EC"/>
</dbReference>
<keyword evidence="9" id="KW-0028">Amino-acid biosynthesis</keyword>
<keyword evidence="17" id="KW-0752">Steroid biosynthesis</keyword>
<evidence type="ECO:0000259" key="34">
    <source>
        <dbReference type="Pfam" id="PF08544"/>
    </source>
</evidence>
<dbReference type="GO" id="GO:0005524">
    <property type="term" value="F:ATP binding"/>
    <property type="evidence" value="ECO:0007669"/>
    <property type="project" value="UniProtKB-KW"/>
</dbReference>
<keyword evidence="8" id="KW-0444">Lipid biosynthesis</keyword>
<keyword evidence="36" id="KW-1185">Reference proteome</keyword>
<dbReference type="InterPro" id="IPR015421">
    <property type="entry name" value="PyrdxlP-dep_Trfase_major"/>
</dbReference>
<evidence type="ECO:0000256" key="8">
    <source>
        <dbReference type="ARBA" id="ARBA00022516"/>
    </source>
</evidence>
<comment type="similarity">
    <text evidence="3">Belongs to the GHMP kinase family. Mevalonate kinase subfamily.</text>
</comment>
<dbReference type="Gene3D" id="3.90.1150.10">
    <property type="entry name" value="Aspartate Aminotransferase, domain 1"/>
    <property type="match status" value="1"/>
</dbReference>
<evidence type="ECO:0000256" key="10">
    <source>
        <dbReference type="ARBA" id="ARBA00022679"/>
    </source>
</evidence>
<keyword evidence="13" id="KW-0418">Kinase</keyword>
<feature type="region of interest" description="Disordered" evidence="32">
    <location>
        <begin position="863"/>
        <end position="898"/>
    </location>
</feature>
<evidence type="ECO:0000256" key="26">
    <source>
        <dbReference type="ARBA" id="ARBA00046315"/>
    </source>
</evidence>
<dbReference type="InterPro" id="IPR054542">
    <property type="entry name" value="Cys_met_metab_PP"/>
</dbReference>
<dbReference type="SUPFAM" id="SSF54211">
    <property type="entry name" value="Ribosomal protein S5 domain 2-like"/>
    <property type="match status" value="1"/>
</dbReference>
<evidence type="ECO:0000313" key="35">
    <source>
        <dbReference type="EMBL" id="OCF36123.1"/>
    </source>
</evidence>
<reference evidence="35 36" key="1">
    <citation type="submission" date="2013-07" db="EMBL/GenBank/DDBJ databases">
        <title>The Genome Sequence of Cryptococcus heveanensis BCC8398.</title>
        <authorList>
            <consortium name="The Broad Institute Genome Sequencing Platform"/>
            <person name="Cuomo C."/>
            <person name="Litvintseva A."/>
            <person name="Chen Y."/>
            <person name="Heitman J."/>
            <person name="Sun S."/>
            <person name="Springer D."/>
            <person name="Dromer F."/>
            <person name="Young S.K."/>
            <person name="Zeng Q."/>
            <person name="Gargeya S."/>
            <person name="Fitzgerald M."/>
            <person name="Abouelleil A."/>
            <person name="Alvarado L."/>
            <person name="Berlin A.M."/>
            <person name="Chapman S.B."/>
            <person name="Dewar J."/>
            <person name="Goldberg J."/>
            <person name="Griggs A."/>
            <person name="Gujja S."/>
            <person name="Hansen M."/>
            <person name="Howarth C."/>
            <person name="Imamovic A."/>
            <person name="Larimer J."/>
            <person name="McCowan C."/>
            <person name="Murphy C."/>
            <person name="Pearson M."/>
            <person name="Priest M."/>
            <person name="Roberts A."/>
            <person name="Saif S."/>
            <person name="Shea T."/>
            <person name="Sykes S."/>
            <person name="Wortman J."/>
            <person name="Nusbaum C."/>
            <person name="Birren B."/>
        </authorList>
    </citation>
    <scope>NUCLEOTIDE SEQUENCE [LARGE SCALE GENOMIC DNA]</scope>
    <source>
        <strain evidence="35 36">BCC8398</strain>
    </source>
</reference>
<dbReference type="OrthoDB" id="2545919at2759"/>
<comment type="cofactor">
    <cofactor evidence="1">
        <name>pyridoxal 5'-phosphate</name>
        <dbReference type="ChEBI" id="CHEBI:597326"/>
    </cofactor>
</comment>
<evidence type="ECO:0000256" key="5">
    <source>
        <dbReference type="ARBA" id="ARBA00012103"/>
    </source>
</evidence>
<dbReference type="GO" id="GO:0005737">
    <property type="term" value="C:cytoplasm"/>
    <property type="evidence" value="ECO:0007669"/>
    <property type="project" value="UniProtKB-SubCell"/>
</dbReference>
<keyword evidence="20" id="KW-1207">Sterol metabolism</keyword>
<dbReference type="EMBL" id="KI669496">
    <property type="protein sequence ID" value="OCF36123.1"/>
    <property type="molecule type" value="Genomic_DNA"/>
</dbReference>
<dbReference type="InterPro" id="IPR015422">
    <property type="entry name" value="PyrdxlP-dep_Trfase_small"/>
</dbReference>
<dbReference type="Proteomes" id="UP000092666">
    <property type="component" value="Unassembled WGS sequence"/>
</dbReference>
<feature type="domain" description="GHMP kinase N-terminal" evidence="33">
    <location>
        <begin position="608"/>
        <end position="692"/>
    </location>
</feature>